<dbReference type="PANTHER" id="PTHR32196">
    <property type="entry name" value="ABC TRANSPORTER PERMEASE PROTEIN YPHD-RELATED-RELATED"/>
    <property type="match status" value="1"/>
</dbReference>
<feature type="transmembrane region" description="Helical" evidence="6">
    <location>
        <begin position="21"/>
        <end position="41"/>
    </location>
</feature>
<comment type="caution">
    <text evidence="7">The sequence shown here is derived from an EMBL/GenBank/DDBJ whole genome shotgun (WGS) entry which is preliminary data.</text>
</comment>
<feature type="transmembrane region" description="Helical" evidence="6">
    <location>
        <begin position="171"/>
        <end position="193"/>
    </location>
</feature>
<name>A0A429Y735_9BACI</name>
<dbReference type="CDD" id="cd06579">
    <property type="entry name" value="TM_PBP1_transp_AraH_like"/>
    <property type="match status" value="1"/>
</dbReference>
<evidence type="ECO:0000256" key="3">
    <source>
        <dbReference type="ARBA" id="ARBA00022692"/>
    </source>
</evidence>
<accession>A0A429Y735</accession>
<protein>
    <submittedName>
        <fullName evidence="7">ABC transporter permease</fullName>
    </submittedName>
</protein>
<organism evidence="7 8">
    <name type="scientific">Siminovitchia acidinfaciens</name>
    <dbReference type="NCBI Taxonomy" id="2321395"/>
    <lineage>
        <taxon>Bacteria</taxon>
        <taxon>Bacillati</taxon>
        <taxon>Bacillota</taxon>
        <taxon>Bacilli</taxon>
        <taxon>Bacillales</taxon>
        <taxon>Bacillaceae</taxon>
        <taxon>Siminovitchia</taxon>
    </lineage>
</organism>
<evidence type="ECO:0000256" key="5">
    <source>
        <dbReference type="ARBA" id="ARBA00023136"/>
    </source>
</evidence>
<evidence type="ECO:0000256" key="1">
    <source>
        <dbReference type="ARBA" id="ARBA00004651"/>
    </source>
</evidence>
<dbReference type="EMBL" id="QYTV02000001">
    <property type="protein sequence ID" value="RST77193.1"/>
    <property type="molecule type" value="Genomic_DNA"/>
</dbReference>
<dbReference type="RefSeq" id="WP_126046955.1">
    <property type="nucleotide sequence ID" value="NZ_QYTV02000001.1"/>
</dbReference>
<feature type="transmembrane region" description="Helical" evidence="6">
    <location>
        <begin position="53"/>
        <end position="73"/>
    </location>
</feature>
<feature type="transmembrane region" description="Helical" evidence="6">
    <location>
        <begin position="252"/>
        <end position="271"/>
    </location>
</feature>
<sequence>MENTVKRTIGTVNRQVKKKGLLSFIGIGPLFILLCVILSFMNPSFLTFQNWINLLNATSGIWIMAMAMTLVLITAGFDLSVGAVLALSGIVLVSLLNYGIPEIVSIIVTLGCITLIGIFTNGILIGKMGLNFFVVTLGTMSLFRGIVYVWSDGKTQYANDYSLLQFIGNGEVGLIPVTVFIMFAMFIFTFILLKYTYFGRSVYVVGGNRETAKLTGIKVPLILMAVYGLSALYASIAGIVEAGRLASASPTIGIGTELLVAAAVLLGGTSFKGGEGGVVGTTLGVLFIGVLQNGLSISGISSYWQSVITGVILIFAILLNQLKTK</sequence>
<feature type="transmembrane region" description="Helical" evidence="6">
    <location>
        <begin position="80"/>
        <end position="100"/>
    </location>
</feature>
<keyword evidence="2" id="KW-1003">Cell membrane</keyword>
<dbReference type="InterPro" id="IPR001851">
    <property type="entry name" value="ABC_transp_permease"/>
</dbReference>
<gene>
    <name evidence="7" type="ORF">D4T97_001460</name>
</gene>
<dbReference type="Proteomes" id="UP000287156">
    <property type="component" value="Unassembled WGS sequence"/>
</dbReference>
<feature type="transmembrane region" description="Helical" evidence="6">
    <location>
        <begin position="303"/>
        <end position="322"/>
    </location>
</feature>
<keyword evidence="5 6" id="KW-0472">Membrane</keyword>
<keyword evidence="4 6" id="KW-1133">Transmembrane helix</keyword>
<dbReference type="PANTHER" id="PTHR32196:SF72">
    <property type="entry name" value="RIBOSE IMPORT PERMEASE PROTEIN RBSC"/>
    <property type="match status" value="1"/>
</dbReference>
<evidence type="ECO:0000313" key="8">
    <source>
        <dbReference type="Proteomes" id="UP000287156"/>
    </source>
</evidence>
<dbReference type="GO" id="GO:0005886">
    <property type="term" value="C:plasma membrane"/>
    <property type="evidence" value="ECO:0007669"/>
    <property type="project" value="UniProtKB-SubCell"/>
</dbReference>
<dbReference type="Pfam" id="PF02653">
    <property type="entry name" value="BPD_transp_2"/>
    <property type="match status" value="1"/>
</dbReference>
<dbReference type="GO" id="GO:0022857">
    <property type="term" value="F:transmembrane transporter activity"/>
    <property type="evidence" value="ECO:0007669"/>
    <property type="project" value="InterPro"/>
</dbReference>
<evidence type="ECO:0000256" key="6">
    <source>
        <dbReference type="SAM" id="Phobius"/>
    </source>
</evidence>
<feature type="transmembrane region" description="Helical" evidence="6">
    <location>
        <begin position="278"/>
        <end position="297"/>
    </location>
</feature>
<comment type="subcellular location">
    <subcellularLocation>
        <location evidence="1">Cell membrane</location>
        <topology evidence="1">Multi-pass membrane protein</topology>
    </subcellularLocation>
</comment>
<reference evidence="7" key="1">
    <citation type="submission" date="2018-12" db="EMBL/GenBank/DDBJ databases">
        <authorList>
            <person name="Sun L."/>
            <person name="Chen Z."/>
        </authorList>
    </citation>
    <scope>NUCLEOTIDE SEQUENCE [LARGE SCALE GENOMIC DNA]</scope>
    <source>
        <strain evidence="7">3-2-2</strain>
    </source>
</reference>
<feature type="transmembrane region" description="Helical" evidence="6">
    <location>
        <begin position="219"/>
        <end position="240"/>
    </location>
</feature>
<keyword evidence="3 6" id="KW-0812">Transmembrane</keyword>
<feature type="transmembrane region" description="Helical" evidence="6">
    <location>
        <begin position="106"/>
        <end position="125"/>
    </location>
</feature>
<dbReference type="AlphaFoldDB" id="A0A429Y735"/>
<proteinExistence type="predicted"/>
<dbReference type="OrthoDB" id="9784538at2"/>
<evidence type="ECO:0000256" key="4">
    <source>
        <dbReference type="ARBA" id="ARBA00022989"/>
    </source>
</evidence>
<feature type="transmembrane region" description="Helical" evidence="6">
    <location>
        <begin position="132"/>
        <end position="151"/>
    </location>
</feature>
<evidence type="ECO:0000313" key="7">
    <source>
        <dbReference type="EMBL" id="RST77193.1"/>
    </source>
</evidence>
<evidence type="ECO:0000256" key="2">
    <source>
        <dbReference type="ARBA" id="ARBA00022475"/>
    </source>
</evidence>
<keyword evidence="8" id="KW-1185">Reference proteome</keyword>